<dbReference type="PANTHER" id="PTHR42754:SF1">
    <property type="entry name" value="LIPOPROTEIN"/>
    <property type="match status" value="1"/>
</dbReference>
<dbReference type="PANTHER" id="PTHR42754">
    <property type="entry name" value="ENDOGLUCANASE"/>
    <property type="match status" value="1"/>
</dbReference>
<reference evidence="2" key="1">
    <citation type="submission" date="2016-10" db="EMBL/GenBank/DDBJ databases">
        <authorList>
            <person name="Varghese N."/>
            <person name="Submissions S."/>
        </authorList>
    </citation>
    <scope>NUCLEOTIDE SEQUENCE [LARGE SCALE GENOMIC DNA]</scope>
    <source>
        <strain evidence="2">DSM 17038</strain>
    </source>
</reference>
<dbReference type="EMBL" id="FOOX01000001">
    <property type="protein sequence ID" value="SFF92964.1"/>
    <property type="molecule type" value="Genomic_DNA"/>
</dbReference>
<evidence type="ECO:0000313" key="1">
    <source>
        <dbReference type="EMBL" id="SFF92964.1"/>
    </source>
</evidence>
<dbReference type="Proteomes" id="UP000199337">
    <property type="component" value="Unassembled WGS sequence"/>
</dbReference>
<protein>
    <submittedName>
        <fullName evidence="1">Outer membrane protein assembly factor BamB, contains PQQ-like beta-propeller repeat</fullName>
    </submittedName>
</protein>
<dbReference type="Gene3D" id="2.130.10.10">
    <property type="entry name" value="YVTN repeat-like/Quinoprotein amine dehydrogenase"/>
    <property type="match status" value="1"/>
</dbReference>
<keyword evidence="2" id="KW-1185">Reference proteome</keyword>
<dbReference type="InterPro" id="IPR011047">
    <property type="entry name" value="Quinoprotein_ADH-like_sf"/>
</dbReference>
<proteinExistence type="predicted"/>
<dbReference type="InterPro" id="IPR015943">
    <property type="entry name" value="WD40/YVTN_repeat-like_dom_sf"/>
</dbReference>
<dbReference type="RefSeq" id="WP_092467544.1">
    <property type="nucleotide sequence ID" value="NZ_FOOX01000001.1"/>
</dbReference>
<dbReference type="AlphaFoldDB" id="A0A1I2MN94"/>
<dbReference type="STRING" id="341036.SAMN05660649_00050"/>
<dbReference type="OrthoDB" id="9811934at2"/>
<sequence>MYAKYQTKLIQKVTVWGRILAALTWLLGTFCYYAPTAQAEPARDIVLQWEKLMGAEKEDRGICAQSTDDGGYIIAGETQSYYMWGHGGYDWYLAKLDSDGRMKWRKTIGNLKDNRVVSVTQTADKGYIIIGSTEAPFARKDHDAYLVKTDAAGKMQWQRTYGGTGEDTGTSAQQTADGGCIITGKTSSFGAGDTDVYLIKTSATGLKLWQKTFGGKEADAGVSVRQTTDGGYIIAGETFSSVTGDYNIYLIKTDPNGNQVWAKTFGGLNWDTATDVLQTEDEGYIVLGQTFSSQTGQDIYLIKTNANGEKQWEKTLGGANWDVGKSVKPTSAGGYMIAGWTDPNGYGQNDFYMAETDPAGTTIWENTLENDNFDSRFSIQPAGEDAYIITGWWEELLKNQEVKNDGCQIYTAVVRVEQP</sequence>
<evidence type="ECO:0000313" key="2">
    <source>
        <dbReference type="Proteomes" id="UP000199337"/>
    </source>
</evidence>
<name>A0A1I2MN94_9FIRM</name>
<gene>
    <name evidence="1" type="ORF">SAMN05660649_00050</name>
</gene>
<organism evidence="1 2">
    <name type="scientific">Desulfotruncus arcticus DSM 17038</name>
    <dbReference type="NCBI Taxonomy" id="1121424"/>
    <lineage>
        <taxon>Bacteria</taxon>
        <taxon>Bacillati</taxon>
        <taxon>Bacillota</taxon>
        <taxon>Clostridia</taxon>
        <taxon>Eubacteriales</taxon>
        <taxon>Desulfallaceae</taxon>
        <taxon>Desulfotruncus</taxon>
    </lineage>
</organism>
<dbReference type="SUPFAM" id="SSF50998">
    <property type="entry name" value="Quinoprotein alcohol dehydrogenase-like"/>
    <property type="match status" value="1"/>
</dbReference>
<accession>A0A1I2MN94</accession>